<gene>
    <name evidence="2" type="ORF">G4B88_014469</name>
</gene>
<reference evidence="2 3" key="1">
    <citation type="journal article" date="2020" name="bioRxiv">
        <title>Sequence and annotation of 42 cannabis genomes reveals extensive copy number variation in cannabinoid synthesis and pathogen resistance genes.</title>
        <authorList>
            <person name="Mckernan K.J."/>
            <person name="Helbert Y."/>
            <person name="Kane L.T."/>
            <person name="Ebling H."/>
            <person name="Zhang L."/>
            <person name="Liu B."/>
            <person name="Eaton Z."/>
            <person name="Mclaughlin S."/>
            <person name="Kingan S."/>
            <person name="Baybayan P."/>
            <person name="Concepcion G."/>
            <person name="Jordan M."/>
            <person name="Riva A."/>
            <person name="Barbazuk W."/>
            <person name="Harkins T."/>
        </authorList>
    </citation>
    <scope>NUCLEOTIDE SEQUENCE [LARGE SCALE GENOMIC DNA]</scope>
    <source>
        <strain evidence="3">cv. Jamaican Lion 4</strain>
        <tissue evidence="2">Leaf</tissue>
    </source>
</reference>
<organism evidence="2 3">
    <name type="scientific">Cannabis sativa</name>
    <name type="common">Hemp</name>
    <name type="synonym">Marijuana</name>
    <dbReference type="NCBI Taxonomy" id="3483"/>
    <lineage>
        <taxon>Eukaryota</taxon>
        <taxon>Viridiplantae</taxon>
        <taxon>Streptophyta</taxon>
        <taxon>Embryophyta</taxon>
        <taxon>Tracheophyta</taxon>
        <taxon>Spermatophyta</taxon>
        <taxon>Magnoliopsida</taxon>
        <taxon>eudicotyledons</taxon>
        <taxon>Gunneridae</taxon>
        <taxon>Pentapetalae</taxon>
        <taxon>rosids</taxon>
        <taxon>fabids</taxon>
        <taxon>Rosales</taxon>
        <taxon>Cannabaceae</taxon>
        <taxon>Cannabis</taxon>
    </lineage>
</organism>
<name>A0A7J6I8Y8_CANSA</name>
<protein>
    <recommendedName>
        <fullName evidence="1">Reverse transcriptase zinc-binding domain-containing protein</fullName>
    </recommendedName>
</protein>
<proteinExistence type="predicted"/>
<feature type="domain" description="Reverse transcriptase zinc-binding" evidence="1">
    <location>
        <begin position="102"/>
        <end position="192"/>
    </location>
</feature>
<evidence type="ECO:0000313" key="3">
    <source>
        <dbReference type="Proteomes" id="UP000583929"/>
    </source>
</evidence>
<evidence type="ECO:0000313" key="2">
    <source>
        <dbReference type="EMBL" id="KAF4404013.1"/>
    </source>
</evidence>
<comment type="caution">
    <text evidence="2">The sequence shown here is derived from an EMBL/GenBank/DDBJ whole genome shotgun (WGS) entry which is preliminary data.</text>
</comment>
<dbReference type="Pfam" id="PF13966">
    <property type="entry name" value="zf-RVT"/>
    <property type="match status" value="1"/>
</dbReference>
<sequence>MEFAACGGFNSDRLGERESSIGFSELVEMPSGYPTLAEILSLKLGLENFSVNCLFQANSRSWDVEVVRDLFSPEDAAIILRIPLNSGDADTWYWVAEKKCFYSVRSAYNLLQSLKHSSVFLENNEIWKKLWSLKVPPKAKDLVWRAASNCLATKVNLCTKKVLVENTCPLCGVFAETEWHILVSCNFPWSCWEFAGLAAASREVSSLGQCPSTKLVVGDFNATFYVEDRIGGKIVSPNDIEDAQCLLAGGRSMI</sequence>
<dbReference type="EMBL" id="JAATIQ010000002">
    <property type="protein sequence ID" value="KAF4404013.1"/>
    <property type="molecule type" value="Genomic_DNA"/>
</dbReference>
<keyword evidence="3" id="KW-1185">Reference proteome</keyword>
<dbReference type="InterPro" id="IPR026960">
    <property type="entry name" value="RVT-Znf"/>
</dbReference>
<dbReference type="Proteomes" id="UP000583929">
    <property type="component" value="Unassembled WGS sequence"/>
</dbReference>
<evidence type="ECO:0000259" key="1">
    <source>
        <dbReference type="Pfam" id="PF13966"/>
    </source>
</evidence>
<dbReference type="AlphaFoldDB" id="A0A7J6I8Y8"/>
<accession>A0A7J6I8Y8</accession>